<feature type="region of interest" description="Disordered" evidence="1">
    <location>
        <begin position="596"/>
        <end position="655"/>
    </location>
</feature>
<name>A0ABR3EUF1_9AGAR</name>
<protein>
    <submittedName>
        <fullName evidence="2">Fatty acid synthase alpha subunit Lsd1</fullName>
        <ecNumber evidence="2">2.3.1.86</ecNumber>
    </submittedName>
</protein>
<proteinExistence type="predicted"/>
<dbReference type="EC" id="2.3.1.86" evidence="2"/>
<reference evidence="2 3" key="1">
    <citation type="submission" date="2024-02" db="EMBL/GenBank/DDBJ databases">
        <title>A draft genome for the cacao thread blight pathogen Marasmius crinis-equi.</title>
        <authorList>
            <person name="Cohen S.P."/>
            <person name="Baruah I.K."/>
            <person name="Amoako-Attah I."/>
            <person name="Bukari Y."/>
            <person name="Meinhardt L.W."/>
            <person name="Bailey B.A."/>
        </authorList>
    </citation>
    <scope>NUCLEOTIDE SEQUENCE [LARGE SCALE GENOMIC DNA]</scope>
    <source>
        <strain evidence="2 3">GH-76</strain>
    </source>
</reference>
<evidence type="ECO:0000256" key="1">
    <source>
        <dbReference type="SAM" id="MobiDB-lite"/>
    </source>
</evidence>
<evidence type="ECO:0000313" key="2">
    <source>
        <dbReference type="EMBL" id="KAL0566426.1"/>
    </source>
</evidence>
<comment type="caution">
    <text evidence="2">The sequence shown here is derived from an EMBL/GenBank/DDBJ whole genome shotgun (WGS) entry which is preliminary data.</text>
</comment>
<organism evidence="2 3">
    <name type="scientific">Marasmius crinis-equi</name>
    <dbReference type="NCBI Taxonomy" id="585013"/>
    <lineage>
        <taxon>Eukaryota</taxon>
        <taxon>Fungi</taxon>
        <taxon>Dikarya</taxon>
        <taxon>Basidiomycota</taxon>
        <taxon>Agaricomycotina</taxon>
        <taxon>Agaricomycetes</taxon>
        <taxon>Agaricomycetidae</taxon>
        <taxon>Agaricales</taxon>
        <taxon>Marasmiineae</taxon>
        <taxon>Marasmiaceae</taxon>
        <taxon>Marasmius</taxon>
    </lineage>
</organism>
<dbReference type="EMBL" id="JBAHYK010001901">
    <property type="protein sequence ID" value="KAL0566426.1"/>
    <property type="molecule type" value="Genomic_DNA"/>
</dbReference>
<feature type="compositionally biased region" description="Basic residues" evidence="1">
    <location>
        <begin position="483"/>
        <end position="509"/>
    </location>
</feature>
<feature type="compositionally biased region" description="Low complexity" evidence="1">
    <location>
        <begin position="609"/>
        <end position="626"/>
    </location>
</feature>
<accession>A0ABR3EUF1</accession>
<evidence type="ECO:0000313" key="3">
    <source>
        <dbReference type="Proteomes" id="UP001465976"/>
    </source>
</evidence>
<keyword evidence="3" id="KW-1185">Reference proteome</keyword>
<dbReference type="GO" id="GO:0004321">
    <property type="term" value="F:fatty-acyl-CoA synthase activity"/>
    <property type="evidence" value="ECO:0007669"/>
    <property type="project" value="UniProtKB-EC"/>
</dbReference>
<feature type="region of interest" description="Disordered" evidence="1">
    <location>
        <begin position="479"/>
        <end position="511"/>
    </location>
</feature>
<sequence length="655" mass="73665">MSALPCCLNNVQKGTSVSPAFAHYPTSASLLVTVAEIVNDLEPHGRLYCASRGKELVFGVGEVIVRVHFAMEGHCFWMPTEQFRAITNTTPVAQGEWSKAFKVSPELVLGPGNDCLISIQAAFVRPKYTLVFCDHNVQMVFHVMLMKRCQQLDFEVGSEVWPYLWSMSHGPDPYIEISQWRGIMEAFRSQMRRSDNEDKDVQHLVKSNLPIYGVVKTDPLHFNGLGAQEACDLLIRNFIHPLLPTWVVCSSDELWNRLITCIPLHFETATKTALKIPNISSDAPLRMMDSQHKKFIISSIFCYKRSRVYVEHEWLDKAQDYHLFDVNAVLDRDGKGRLPEDVQSLTTLPSGRIRSKKTHIPNQIFHYKPPPDVDGKNVIIPFKVYCPFTVQINPTWRKDLKLTDEEPEWIAIPPQEDVENDLNSTTIGPYSFLIFVQNSWTPKRVNDSNLVNVLKGRRATVKVDRFRLRRPVIMKILQSDQKKGKKSKMRKKGKDGKVKKGGKSAKKVQKVVQTRADVPAPMEVDLSDLSELSELSDMEEVEVELEVEVKATKARTMGATTTTTTEATATTTTATATTTTTTTTTTATTTTTTTKTMATTTSKDRASKKMTASKAKAKKTGSNATKGKSKKISQATKKIREDTWTGMGFVRKLRT</sequence>
<dbReference type="Proteomes" id="UP001465976">
    <property type="component" value="Unassembled WGS sequence"/>
</dbReference>
<gene>
    <name evidence="2" type="primary">fas2_8</name>
    <name evidence="2" type="ORF">V5O48_015585</name>
</gene>
<keyword evidence="2" id="KW-0808">Transferase</keyword>
<keyword evidence="2" id="KW-0012">Acyltransferase</keyword>